<feature type="signal peptide" evidence="1">
    <location>
        <begin position="1"/>
        <end position="19"/>
    </location>
</feature>
<evidence type="ECO:0000256" key="1">
    <source>
        <dbReference type="SAM" id="SignalP"/>
    </source>
</evidence>
<sequence length="189" mass="19813">MKTLIASALALSLASPAAAIDASAALGDFVDQYVMSWAMDPTVIEAIRAQNTAHEALTQDDIDSMDATWRDEVGTTATPTISSVLDNTLSDYLRAQVAGLKGAVTEAFVMDAHGLNVGASATTSDYWQGDEAKFTETFGVGPDARHFSDIEKDESTQTYQAQASFAIADPDTGEVIGAMTVGINAAALQ</sequence>
<dbReference type="Proteomes" id="UP000756530">
    <property type="component" value="Unassembled WGS sequence"/>
</dbReference>
<accession>A0ABS6T3X2</accession>
<feature type="chain" id="PRO_5047054323" evidence="1">
    <location>
        <begin position="20"/>
        <end position="189"/>
    </location>
</feature>
<dbReference type="RefSeq" id="WP_218392544.1">
    <property type="nucleotide sequence ID" value="NZ_JAHUZE010000002.1"/>
</dbReference>
<keyword evidence="1" id="KW-0732">Signal</keyword>
<gene>
    <name evidence="2" type="ORF">KJP28_10780</name>
</gene>
<organism evidence="2 3">
    <name type="scientific">Maritimibacter dapengensis</name>
    <dbReference type="NCBI Taxonomy" id="2836868"/>
    <lineage>
        <taxon>Bacteria</taxon>
        <taxon>Pseudomonadati</taxon>
        <taxon>Pseudomonadota</taxon>
        <taxon>Alphaproteobacteria</taxon>
        <taxon>Rhodobacterales</taxon>
        <taxon>Roseobacteraceae</taxon>
        <taxon>Maritimibacter</taxon>
    </lineage>
</organism>
<comment type="caution">
    <text evidence="2">The sequence shown here is derived from an EMBL/GenBank/DDBJ whole genome shotgun (WGS) entry which is preliminary data.</text>
</comment>
<keyword evidence="3" id="KW-1185">Reference proteome</keyword>
<protein>
    <submittedName>
        <fullName evidence="2">Uncharacterized protein</fullName>
    </submittedName>
</protein>
<dbReference type="EMBL" id="JAHUZE010000002">
    <property type="protein sequence ID" value="MBV7379413.1"/>
    <property type="molecule type" value="Genomic_DNA"/>
</dbReference>
<reference evidence="2 3" key="1">
    <citation type="submission" date="2021-05" db="EMBL/GenBank/DDBJ databases">
        <title>Culturable bacteria isolated from Daya Bay.</title>
        <authorList>
            <person name="Zheng W."/>
            <person name="Yu S."/>
            <person name="Huang Y."/>
        </authorList>
    </citation>
    <scope>NUCLEOTIDE SEQUENCE [LARGE SCALE GENOMIC DNA]</scope>
    <source>
        <strain evidence="2 3">DP4N28-5</strain>
    </source>
</reference>
<evidence type="ECO:0000313" key="2">
    <source>
        <dbReference type="EMBL" id="MBV7379413.1"/>
    </source>
</evidence>
<proteinExistence type="predicted"/>
<name>A0ABS6T3X2_9RHOB</name>
<evidence type="ECO:0000313" key="3">
    <source>
        <dbReference type="Proteomes" id="UP000756530"/>
    </source>
</evidence>